<dbReference type="RefSeq" id="WP_172431987.1">
    <property type="nucleotide sequence ID" value="NZ_OBDZ01000032.1"/>
</dbReference>
<evidence type="ECO:0000313" key="1">
    <source>
        <dbReference type="EMBL" id="SNY43569.1"/>
    </source>
</evidence>
<organism evidence="1 2">
    <name type="scientific">Orenia metallireducens</name>
    <dbReference type="NCBI Taxonomy" id="1413210"/>
    <lineage>
        <taxon>Bacteria</taxon>
        <taxon>Bacillati</taxon>
        <taxon>Bacillota</taxon>
        <taxon>Clostridia</taxon>
        <taxon>Halanaerobiales</taxon>
        <taxon>Halobacteroidaceae</taxon>
        <taxon>Orenia</taxon>
    </lineage>
</organism>
<dbReference type="AlphaFoldDB" id="A0A285I6H7"/>
<dbReference type="Proteomes" id="UP000219573">
    <property type="component" value="Unassembled WGS sequence"/>
</dbReference>
<proteinExistence type="predicted"/>
<evidence type="ECO:0000313" key="2">
    <source>
        <dbReference type="Proteomes" id="UP000219573"/>
    </source>
</evidence>
<name>A0A285I6H7_9FIRM</name>
<accession>A0A285I6H7</accession>
<keyword evidence="2" id="KW-1185">Reference proteome</keyword>
<reference evidence="2" key="1">
    <citation type="submission" date="2017-09" db="EMBL/GenBank/DDBJ databases">
        <authorList>
            <person name="Varghese N."/>
            <person name="Submissions S."/>
        </authorList>
    </citation>
    <scope>NUCLEOTIDE SEQUENCE [LARGE SCALE GENOMIC DNA]</scope>
    <source>
        <strain evidence="2">MSL47</strain>
    </source>
</reference>
<sequence length="58" mass="6676">MSENTVQGSHKDCCKPDCKDKRKLPFDRAFCVKFDLCIEAKVTNFRIIDLGPCPDFHN</sequence>
<dbReference type="EMBL" id="OBDZ01000032">
    <property type="protein sequence ID" value="SNY43569.1"/>
    <property type="molecule type" value="Genomic_DNA"/>
</dbReference>
<gene>
    <name evidence="1" type="ORF">SAMN06265827_13215</name>
</gene>
<protein>
    <submittedName>
        <fullName evidence="1">Uncharacterized protein</fullName>
    </submittedName>
</protein>